<comment type="caution">
    <text evidence="1">The sequence shown here is derived from an EMBL/GenBank/DDBJ whole genome shotgun (WGS) entry which is preliminary data.</text>
</comment>
<gene>
    <name evidence="1" type="ORF">MBCUR_16010</name>
</gene>
<reference evidence="1 2" key="1">
    <citation type="submission" date="2016-04" db="EMBL/GenBank/DDBJ databases">
        <title>Genome sequence of Methanobrevibacter curvatus DSM 11111.</title>
        <authorList>
            <person name="Poehlein A."/>
            <person name="Seedorf H."/>
            <person name="Daniel R."/>
        </authorList>
    </citation>
    <scope>NUCLEOTIDE SEQUENCE [LARGE SCALE GENOMIC DNA]</scope>
    <source>
        <strain evidence="1 2">DSM 11111</strain>
    </source>
</reference>
<sequence>MSIVVDNPNILKSISRIAKRENKPETKVLEEVIKKGLKETEPKIPEHLIANKDTYNPDPKRLMESAGFIKGVKPFNAVELVREMRRGE</sequence>
<dbReference type="PATRIC" id="fig|49547.3.peg.1710"/>
<organism evidence="1 2">
    <name type="scientific">Methanobrevibacter curvatus</name>
    <dbReference type="NCBI Taxonomy" id="49547"/>
    <lineage>
        <taxon>Archaea</taxon>
        <taxon>Methanobacteriati</taxon>
        <taxon>Methanobacteriota</taxon>
        <taxon>Methanomada group</taxon>
        <taxon>Methanobacteria</taxon>
        <taxon>Methanobacteriales</taxon>
        <taxon>Methanobacteriaceae</taxon>
        <taxon>Methanobrevibacter</taxon>
    </lineage>
</organism>
<protein>
    <submittedName>
        <fullName evidence="1">Uncharacterized protein</fullName>
    </submittedName>
</protein>
<accession>A0A162FJM5</accession>
<dbReference type="STRING" id="49547.MBCUR_16010"/>
<name>A0A162FJM5_9EURY</name>
<dbReference type="Proteomes" id="UP000077245">
    <property type="component" value="Unassembled WGS sequence"/>
</dbReference>
<dbReference type="EMBL" id="LWMV01000199">
    <property type="protein sequence ID" value="KZX10980.1"/>
    <property type="molecule type" value="Genomic_DNA"/>
</dbReference>
<dbReference type="AlphaFoldDB" id="A0A162FJM5"/>
<evidence type="ECO:0000313" key="2">
    <source>
        <dbReference type="Proteomes" id="UP000077245"/>
    </source>
</evidence>
<proteinExistence type="predicted"/>
<dbReference type="RefSeq" id="WP_067092365.1">
    <property type="nucleotide sequence ID" value="NZ_LWMV01000199.1"/>
</dbReference>
<dbReference type="OrthoDB" id="76757at2157"/>
<keyword evidence="2" id="KW-1185">Reference proteome</keyword>
<evidence type="ECO:0000313" key="1">
    <source>
        <dbReference type="EMBL" id="KZX10980.1"/>
    </source>
</evidence>